<gene>
    <name evidence="3" type="ORF">EG327_006623</name>
</gene>
<reference evidence="3 4" key="1">
    <citation type="submission" date="2019-07" db="EMBL/GenBank/DDBJ databases">
        <title>Venturia inaequalis Genome Resource.</title>
        <authorList>
            <person name="Lichtner F.J."/>
        </authorList>
    </citation>
    <scope>NUCLEOTIDE SEQUENCE [LARGE SCALE GENOMIC DNA]</scope>
    <source>
        <strain evidence="3 4">DMI_063113</strain>
    </source>
</reference>
<feature type="chain" id="PRO_5034816748" evidence="2">
    <location>
        <begin position="18"/>
        <end position="115"/>
    </location>
</feature>
<comment type="caution">
    <text evidence="3">The sequence shown here is derived from an EMBL/GenBank/DDBJ whole genome shotgun (WGS) entry which is preliminary data.</text>
</comment>
<organism evidence="3 4">
    <name type="scientific">Venturia inaequalis</name>
    <name type="common">Apple scab fungus</name>
    <dbReference type="NCBI Taxonomy" id="5025"/>
    <lineage>
        <taxon>Eukaryota</taxon>
        <taxon>Fungi</taxon>
        <taxon>Dikarya</taxon>
        <taxon>Ascomycota</taxon>
        <taxon>Pezizomycotina</taxon>
        <taxon>Dothideomycetes</taxon>
        <taxon>Pleosporomycetidae</taxon>
        <taxon>Venturiales</taxon>
        <taxon>Venturiaceae</taxon>
        <taxon>Venturia</taxon>
    </lineage>
</organism>
<feature type="signal peptide" evidence="2">
    <location>
        <begin position="1"/>
        <end position="17"/>
    </location>
</feature>
<feature type="compositionally biased region" description="Basic and acidic residues" evidence="1">
    <location>
        <begin position="105"/>
        <end position="115"/>
    </location>
</feature>
<evidence type="ECO:0000256" key="1">
    <source>
        <dbReference type="SAM" id="MobiDB-lite"/>
    </source>
</evidence>
<evidence type="ECO:0000313" key="3">
    <source>
        <dbReference type="EMBL" id="KAE9980312.1"/>
    </source>
</evidence>
<sequence>MKFSTFAFLAFATQAIAARSSARMAKRELIKDSEPVDPDFAPRVRSVKRSEGSVQWSGPSGGFPHKSKDEEEEVEPVKRAEGSVQWSGPSGGFPHKSKDEEEEVEPVKRAEGSVQ</sequence>
<dbReference type="EMBL" id="WNWR01000390">
    <property type="protein sequence ID" value="KAE9980312.1"/>
    <property type="molecule type" value="Genomic_DNA"/>
</dbReference>
<evidence type="ECO:0000256" key="2">
    <source>
        <dbReference type="SAM" id="SignalP"/>
    </source>
</evidence>
<name>A0A8H3UZN3_VENIN</name>
<accession>A0A8H3UZN3</accession>
<feature type="region of interest" description="Disordered" evidence="1">
    <location>
        <begin position="31"/>
        <end position="115"/>
    </location>
</feature>
<dbReference type="AlphaFoldDB" id="A0A8H3UZN3"/>
<dbReference type="Proteomes" id="UP000490939">
    <property type="component" value="Unassembled WGS sequence"/>
</dbReference>
<evidence type="ECO:0000313" key="4">
    <source>
        <dbReference type="Proteomes" id="UP000490939"/>
    </source>
</evidence>
<protein>
    <submittedName>
        <fullName evidence="3">Uncharacterized protein</fullName>
    </submittedName>
</protein>
<keyword evidence="2" id="KW-0732">Signal</keyword>
<proteinExistence type="predicted"/>
<keyword evidence="4" id="KW-1185">Reference proteome</keyword>